<dbReference type="Gene3D" id="1.10.10.10">
    <property type="entry name" value="Winged helix-like DNA-binding domain superfamily/Winged helix DNA-binding domain"/>
    <property type="match status" value="1"/>
</dbReference>
<evidence type="ECO:0000259" key="1">
    <source>
        <dbReference type="PROSITE" id="PS50995"/>
    </source>
</evidence>
<dbReference type="EMBL" id="LSZW01000067">
    <property type="protein sequence ID" value="KXK64060.1"/>
    <property type="molecule type" value="Genomic_DNA"/>
</dbReference>
<dbReference type="SMART" id="SM00347">
    <property type="entry name" value="HTH_MARR"/>
    <property type="match status" value="1"/>
</dbReference>
<dbReference type="PANTHER" id="PTHR33164">
    <property type="entry name" value="TRANSCRIPTIONAL REGULATOR, MARR FAMILY"/>
    <property type="match status" value="1"/>
</dbReference>
<accession>A0A136Q040</accession>
<feature type="domain" description="HTH marR-type" evidence="1">
    <location>
        <begin position="4"/>
        <end position="135"/>
    </location>
</feature>
<sequence length="136" mass="14993">MTKEKCVYIHLRRAGRTLASYYDRMLAPSGITAAQYSLLCHLDQLGTASTSALAASMKLDRSTLVRNLKPLFGAGLVTDTAKKDARDRCLALTETGGRTLLYAEKLWKKAQCAVKDLIGEKKLKTLMKTLAKIETL</sequence>
<name>A0A136Q040_9FIRM</name>
<dbReference type="AlphaFoldDB" id="A0A136Q040"/>
<reference evidence="2 3" key="1">
    <citation type="submission" date="2016-02" db="EMBL/GenBank/DDBJ databases">
        <authorList>
            <person name="Wen L."/>
            <person name="He K."/>
            <person name="Yang H."/>
        </authorList>
    </citation>
    <scope>NUCLEOTIDE SEQUENCE [LARGE SCALE GENOMIC DNA]</scope>
    <source>
        <strain evidence="2 3">DSM 22607</strain>
    </source>
</reference>
<dbReference type="OrthoDB" id="165131at2"/>
<dbReference type="KEGG" id="cmiu:B1H56_13715"/>
<dbReference type="InterPro" id="IPR036388">
    <property type="entry name" value="WH-like_DNA-bd_sf"/>
</dbReference>
<evidence type="ECO:0000313" key="2">
    <source>
        <dbReference type="EMBL" id="KXK64060.1"/>
    </source>
</evidence>
<dbReference type="InterPro" id="IPR036390">
    <property type="entry name" value="WH_DNA-bd_sf"/>
</dbReference>
<dbReference type="PROSITE" id="PS50995">
    <property type="entry name" value="HTH_MARR_2"/>
    <property type="match status" value="1"/>
</dbReference>
<dbReference type="RefSeq" id="WP_066522813.1">
    <property type="nucleotide sequence ID" value="NZ_CABMOF010000010.1"/>
</dbReference>
<dbReference type="InterPro" id="IPR039422">
    <property type="entry name" value="MarR/SlyA-like"/>
</dbReference>
<gene>
    <name evidence="2" type="ORF">HMPREF3293_03108</name>
</gene>
<organism evidence="2 3">
    <name type="scientific">Christensenella minuta</name>
    <dbReference type="NCBI Taxonomy" id="626937"/>
    <lineage>
        <taxon>Bacteria</taxon>
        <taxon>Bacillati</taxon>
        <taxon>Bacillota</taxon>
        <taxon>Clostridia</taxon>
        <taxon>Christensenellales</taxon>
        <taxon>Christensenellaceae</taxon>
        <taxon>Christensenella</taxon>
    </lineage>
</organism>
<dbReference type="STRING" id="626937.HMPREF3293_03108"/>
<keyword evidence="3" id="KW-1185">Reference proteome</keyword>
<dbReference type="PANTHER" id="PTHR33164:SF105">
    <property type="entry name" value="TRANSCRIPTIONAL REPRESSOR PROTEIN-RELATED"/>
    <property type="match status" value="1"/>
</dbReference>
<dbReference type="GO" id="GO:0003700">
    <property type="term" value="F:DNA-binding transcription factor activity"/>
    <property type="evidence" value="ECO:0007669"/>
    <property type="project" value="InterPro"/>
</dbReference>
<evidence type="ECO:0000313" key="3">
    <source>
        <dbReference type="Proteomes" id="UP000070366"/>
    </source>
</evidence>
<dbReference type="Pfam" id="PF01047">
    <property type="entry name" value="MarR"/>
    <property type="match status" value="1"/>
</dbReference>
<dbReference type="SUPFAM" id="SSF46785">
    <property type="entry name" value="Winged helix' DNA-binding domain"/>
    <property type="match status" value="1"/>
</dbReference>
<proteinExistence type="predicted"/>
<dbReference type="GO" id="GO:0006950">
    <property type="term" value="P:response to stress"/>
    <property type="evidence" value="ECO:0007669"/>
    <property type="project" value="TreeGrafter"/>
</dbReference>
<protein>
    <submittedName>
        <fullName evidence="2">Transcriptional regulator, MarR family</fullName>
    </submittedName>
</protein>
<comment type="caution">
    <text evidence="2">The sequence shown here is derived from an EMBL/GenBank/DDBJ whole genome shotgun (WGS) entry which is preliminary data.</text>
</comment>
<dbReference type="Proteomes" id="UP000070366">
    <property type="component" value="Unassembled WGS sequence"/>
</dbReference>
<dbReference type="InterPro" id="IPR000835">
    <property type="entry name" value="HTH_MarR-typ"/>
</dbReference>